<dbReference type="KEGG" id="vg:11258106"/>
<dbReference type="Proteomes" id="UP000008530">
    <property type="component" value="Segment"/>
</dbReference>
<dbReference type="OrthoDB" id="10864at10239"/>
<evidence type="ECO:0000313" key="1">
    <source>
        <dbReference type="EMBL" id="ADP02521.1"/>
    </source>
</evidence>
<keyword evidence="1" id="KW-0255">Endonuclease</keyword>
<evidence type="ECO:0000313" key="2">
    <source>
        <dbReference type="Proteomes" id="UP000008530"/>
    </source>
</evidence>
<reference evidence="1 2" key="1">
    <citation type="journal article" date="2011" name="J. Virol.">
        <title>Genomic and proteomic characterization of the broad host range Salmonella phage PVP-SE1 - The creation of a new phage genus.</title>
        <authorList>
            <person name="Santos S.B."/>
            <person name="Kropinski A.M."/>
            <person name="Ceyssens P.J."/>
            <person name="Ackermann H.W."/>
            <person name="Villegas A."/>
            <person name="Lavigne R."/>
            <person name="Krylov V.N."/>
            <person name="Carvalho C.M."/>
            <person name="Ferreira E.C."/>
            <person name="Azeredo J."/>
        </authorList>
    </citation>
    <scope>NUCLEOTIDE SEQUENCE [LARGE SCALE GENOMIC DNA]</scope>
    <source>
        <strain evidence="1">PVP-SE1</strain>
    </source>
</reference>
<keyword evidence="2" id="KW-1185">Reference proteome</keyword>
<dbReference type="InterPro" id="IPR038563">
    <property type="entry name" value="Endonuclease_7_sf"/>
</dbReference>
<organism evidence="1 2">
    <name type="scientific">Salmonella phage PVPSE1</name>
    <dbReference type="NCBI Taxonomy" id="889338"/>
    <lineage>
        <taxon>Viruses</taxon>
        <taxon>Duplodnaviria</taxon>
        <taxon>Heunggongvirae</taxon>
        <taxon>Uroviricota</taxon>
        <taxon>Caudoviricetes</taxon>
        <taxon>Vequintavirinae</taxon>
        <taxon>Seunavirus</taxon>
        <taxon>Seunavirus PVPSE1</taxon>
    </lineage>
</organism>
<keyword evidence="1" id="KW-0540">Nuclease</keyword>
<protein>
    <submittedName>
        <fullName evidence="1">EndoVII packaging and recombination endonuclease</fullName>
    </submittedName>
</protein>
<accession>G3BLZ1</accession>
<sequence length="197" mass="22438">MRRKRVRSPASKPKARKKPVVVPLTPGLWVKDARQIAAFREKLILEQGGLDPVLGEPLRKPCLDHDHFDGKCRGVLSQCVNTFEGYVLKAWMKYVSAYTDTSLSTALRNLADYLEQDFSGFPIHAAYKDDMLKFLRRCTNDKIIERAETDLGLIIPKGTQKHDSITLYLTEFVRQTEERFAGQFEQAPEVLLQELAG</sequence>
<keyword evidence="1" id="KW-0378">Hydrolase</keyword>
<dbReference type="GO" id="GO:0004519">
    <property type="term" value="F:endonuclease activity"/>
    <property type="evidence" value="ECO:0007669"/>
    <property type="project" value="UniProtKB-KW"/>
</dbReference>
<name>G3BLZ1_9CAUD</name>
<proteinExistence type="predicted"/>
<dbReference type="GeneID" id="11258106"/>
<dbReference type="EMBL" id="GU070616">
    <property type="protein sequence ID" value="ADP02521.1"/>
    <property type="molecule type" value="Genomic_DNA"/>
</dbReference>
<dbReference type="SUPFAM" id="SSF54060">
    <property type="entry name" value="His-Me finger endonucleases"/>
    <property type="match status" value="1"/>
</dbReference>
<gene>
    <name evidence="1" type="primary">126</name>
</gene>
<dbReference type="Gene3D" id="3.40.1800.10">
    <property type="entry name" value="His-Me finger endonucleases"/>
    <property type="match status" value="1"/>
</dbReference>
<dbReference type="RefSeq" id="YP_004893932.1">
    <property type="nucleotide sequence ID" value="NC_016071.1"/>
</dbReference>
<dbReference type="InterPro" id="IPR044925">
    <property type="entry name" value="His-Me_finger_sf"/>
</dbReference>